<sequence>MTQKTIGVAIVSFASSDVIEDCLNSLLTSDYNDLKIVVCDNASPDNSRALIRTWAANAGVSFQEVGQDTKFSKIDAHVTMINADVNLGYAGGVNQCLAYLQQDPDVGLFWVLNPDCEVESTTASDFAAHAARAGDFSLMGSRVLYNRADRAIQSDGGRVNRWTGVCSNLNQGANADTAIRPHIDSLDFISGANLVASRKFIETVGLMREDYFLYYEEVDWAMRRGDLPLTWCDGALVHHHGGTAIGSGGHDTAASGFSNYFNFRNRMWFMARFNKRALPIAYIYTLLKVVKIRLKDGRENAQGAWFGLNNMSPPKHIHDRIAPEARDRAFSKWL</sequence>
<dbReference type="Proteomes" id="UP000634455">
    <property type="component" value="Unassembled WGS sequence"/>
</dbReference>
<accession>A0ABQ3CWV6</accession>
<feature type="domain" description="Glycosyltransferase 2-like" evidence="4">
    <location>
        <begin position="8"/>
        <end position="151"/>
    </location>
</feature>
<dbReference type="EMBL" id="BMZF01000002">
    <property type="protein sequence ID" value="GHA47834.1"/>
    <property type="molecule type" value="Genomic_DNA"/>
</dbReference>
<dbReference type="GO" id="GO:0016740">
    <property type="term" value="F:transferase activity"/>
    <property type="evidence" value="ECO:0007669"/>
    <property type="project" value="UniProtKB-KW"/>
</dbReference>
<gene>
    <name evidence="5" type="ORF">GCM10008927_10960</name>
</gene>
<dbReference type="PANTHER" id="PTHR43179:SF12">
    <property type="entry name" value="GALACTOFURANOSYLTRANSFERASE GLFT2"/>
    <property type="match status" value="1"/>
</dbReference>
<dbReference type="Gene3D" id="3.90.550.10">
    <property type="entry name" value="Spore Coat Polysaccharide Biosynthesis Protein SpsA, Chain A"/>
    <property type="match status" value="1"/>
</dbReference>
<protein>
    <submittedName>
        <fullName evidence="5">Glycosyl transferase</fullName>
    </submittedName>
</protein>
<comment type="caution">
    <text evidence="5">The sequence shown here is derived from an EMBL/GenBank/DDBJ whole genome shotgun (WGS) entry which is preliminary data.</text>
</comment>
<evidence type="ECO:0000256" key="1">
    <source>
        <dbReference type="ARBA" id="ARBA00006739"/>
    </source>
</evidence>
<evidence type="ECO:0000256" key="3">
    <source>
        <dbReference type="ARBA" id="ARBA00022679"/>
    </source>
</evidence>
<evidence type="ECO:0000256" key="2">
    <source>
        <dbReference type="ARBA" id="ARBA00022676"/>
    </source>
</evidence>
<keyword evidence="3 5" id="KW-0808">Transferase</keyword>
<keyword evidence="6" id="KW-1185">Reference proteome</keyword>
<dbReference type="SUPFAM" id="SSF53448">
    <property type="entry name" value="Nucleotide-diphospho-sugar transferases"/>
    <property type="match status" value="1"/>
</dbReference>
<dbReference type="InterPro" id="IPR029044">
    <property type="entry name" value="Nucleotide-diphossugar_trans"/>
</dbReference>
<comment type="similarity">
    <text evidence="1">Belongs to the glycosyltransferase 2 family.</text>
</comment>
<proteinExistence type="inferred from homology"/>
<evidence type="ECO:0000313" key="6">
    <source>
        <dbReference type="Proteomes" id="UP000634455"/>
    </source>
</evidence>
<dbReference type="InterPro" id="IPR001173">
    <property type="entry name" value="Glyco_trans_2-like"/>
</dbReference>
<evidence type="ECO:0000313" key="5">
    <source>
        <dbReference type="EMBL" id="GHA47834.1"/>
    </source>
</evidence>
<reference evidence="6" key="1">
    <citation type="journal article" date="2019" name="Int. J. Syst. Evol. Microbiol.">
        <title>The Global Catalogue of Microorganisms (GCM) 10K type strain sequencing project: providing services to taxonomists for standard genome sequencing and annotation.</title>
        <authorList>
            <consortium name="The Broad Institute Genomics Platform"/>
            <consortium name="The Broad Institute Genome Sequencing Center for Infectious Disease"/>
            <person name="Wu L."/>
            <person name="Ma J."/>
        </authorList>
    </citation>
    <scope>NUCLEOTIDE SEQUENCE [LARGE SCALE GENOMIC DNA]</scope>
    <source>
        <strain evidence="6">KCTC 32465</strain>
    </source>
</reference>
<dbReference type="RefSeq" id="WP_189639590.1">
    <property type="nucleotide sequence ID" value="NZ_BMZF01000002.1"/>
</dbReference>
<organism evidence="5 6">
    <name type="scientific">Paramylibacter ulvae</name>
    <dbReference type="NCBI Taxonomy" id="1651968"/>
    <lineage>
        <taxon>Bacteria</taxon>
        <taxon>Pseudomonadati</taxon>
        <taxon>Pseudomonadota</taxon>
        <taxon>Alphaproteobacteria</taxon>
        <taxon>Rhodobacterales</taxon>
        <taxon>Paracoccaceae</taxon>
        <taxon>Paramylibacter</taxon>
    </lineage>
</organism>
<dbReference type="PANTHER" id="PTHR43179">
    <property type="entry name" value="RHAMNOSYLTRANSFERASE WBBL"/>
    <property type="match status" value="1"/>
</dbReference>
<keyword evidence="2" id="KW-0328">Glycosyltransferase</keyword>
<evidence type="ECO:0000259" key="4">
    <source>
        <dbReference type="Pfam" id="PF00535"/>
    </source>
</evidence>
<dbReference type="Pfam" id="PF00535">
    <property type="entry name" value="Glycos_transf_2"/>
    <property type="match status" value="1"/>
</dbReference>
<name>A0ABQ3CWV6_9RHOB</name>